<name>A0A2P2Q4M9_RHIMU</name>
<evidence type="ECO:0000256" key="1">
    <source>
        <dbReference type="SAM" id="MobiDB-lite"/>
    </source>
</evidence>
<proteinExistence type="predicted"/>
<feature type="region of interest" description="Disordered" evidence="1">
    <location>
        <begin position="1"/>
        <end position="22"/>
    </location>
</feature>
<accession>A0A2P2Q4M9</accession>
<protein>
    <submittedName>
        <fullName evidence="2">Uncharacterized protein</fullName>
    </submittedName>
</protein>
<organism evidence="2">
    <name type="scientific">Rhizophora mucronata</name>
    <name type="common">Asiatic mangrove</name>
    <dbReference type="NCBI Taxonomy" id="61149"/>
    <lineage>
        <taxon>Eukaryota</taxon>
        <taxon>Viridiplantae</taxon>
        <taxon>Streptophyta</taxon>
        <taxon>Embryophyta</taxon>
        <taxon>Tracheophyta</taxon>
        <taxon>Spermatophyta</taxon>
        <taxon>Magnoliopsida</taxon>
        <taxon>eudicotyledons</taxon>
        <taxon>Gunneridae</taxon>
        <taxon>Pentapetalae</taxon>
        <taxon>rosids</taxon>
        <taxon>fabids</taxon>
        <taxon>Malpighiales</taxon>
        <taxon>Rhizophoraceae</taxon>
        <taxon>Rhizophora</taxon>
    </lineage>
</organism>
<dbReference type="AlphaFoldDB" id="A0A2P2Q4M9"/>
<dbReference type="EMBL" id="GGEC01081439">
    <property type="protein sequence ID" value="MBX61923.1"/>
    <property type="molecule type" value="Transcribed_RNA"/>
</dbReference>
<sequence>MVAYGQRTQGQATSQLFSRIKS</sequence>
<evidence type="ECO:0000313" key="2">
    <source>
        <dbReference type="EMBL" id="MBX61923.1"/>
    </source>
</evidence>
<reference evidence="2" key="1">
    <citation type="submission" date="2018-02" db="EMBL/GenBank/DDBJ databases">
        <title>Rhizophora mucronata_Transcriptome.</title>
        <authorList>
            <person name="Meera S.P."/>
            <person name="Sreeshan A."/>
            <person name="Augustine A."/>
        </authorList>
    </citation>
    <scope>NUCLEOTIDE SEQUENCE</scope>
    <source>
        <tissue evidence="2">Leaf</tissue>
    </source>
</reference>